<dbReference type="InterPro" id="IPR011989">
    <property type="entry name" value="ARM-like"/>
</dbReference>
<dbReference type="AlphaFoldDB" id="A0A1I7XLI2"/>
<protein>
    <submittedName>
        <fullName evidence="9">DUF3453 domain-containing protein</fullName>
    </submittedName>
</protein>
<evidence type="ECO:0000256" key="3">
    <source>
        <dbReference type="ARBA" id="ARBA00023242"/>
    </source>
</evidence>
<dbReference type="GO" id="GO:0005847">
    <property type="term" value="C:mRNA cleavage and polyadenylation specificity factor complex"/>
    <property type="evidence" value="ECO:0007669"/>
    <property type="project" value="TreeGrafter"/>
</dbReference>
<feature type="compositionally biased region" description="Basic and acidic residues" evidence="4">
    <location>
        <begin position="268"/>
        <end position="279"/>
    </location>
</feature>
<feature type="compositionally biased region" description="Polar residues" evidence="4">
    <location>
        <begin position="415"/>
        <end position="425"/>
    </location>
</feature>
<feature type="transmembrane region" description="Helical" evidence="5">
    <location>
        <begin position="567"/>
        <end position="588"/>
    </location>
</feature>
<organism evidence="8 9">
    <name type="scientific">Heterorhabditis bacteriophora</name>
    <name type="common">Entomopathogenic nematode worm</name>
    <dbReference type="NCBI Taxonomy" id="37862"/>
    <lineage>
        <taxon>Eukaryota</taxon>
        <taxon>Metazoa</taxon>
        <taxon>Ecdysozoa</taxon>
        <taxon>Nematoda</taxon>
        <taxon>Chromadorea</taxon>
        <taxon>Rhabditida</taxon>
        <taxon>Rhabditina</taxon>
        <taxon>Rhabditomorpha</taxon>
        <taxon>Strongyloidea</taxon>
        <taxon>Heterorhabditidae</taxon>
        <taxon>Heterorhabditis</taxon>
    </lineage>
</organism>
<dbReference type="InterPro" id="IPR032460">
    <property type="entry name" value="Symplekin/Pta1_N"/>
</dbReference>
<dbReference type="Pfam" id="PF12295">
    <property type="entry name" value="Symplekin_C"/>
    <property type="match status" value="1"/>
</dbReference>
<reference evidence="9" key="1">
    <citation type="submission" date="2016-11" db="UniProtKB">
        <authorList>
            <consortium name="WormBaseParasite"/>
        </authorList>
    </citation>
    <scope>IDENTIFICATION</scope>
</reference>
<dbReference type="InterPro" id="IPR021850">
    <property type="entry name" value="Symplekin/Pta1"/>
</dbReference>
<evidence type="ECO:0000256" key="5">
    <source>
        <dbReference type="SAM" id="Phobius"/>
    </source>
</evidence>
<evidence type="ECO:0000313" key="8">
    <source>
        <dbReference type="Proteomes" id="UP000095283"/>
    </source>
</evidence>
<evidence type="ECO:0000259" key="6">
    <source>
        <dbReference type="Pfam" id="PF11935"/>
    </source>
</evidence>
<proteinExistence type="predicted"/>
<keyword evidence="5" id="KW-0812">Transmembrane</keyword>
<keyword evidence="5" id="KW-0472">Membrane</keyword>
<keyword evidence="5" id="KW-1133">Transmembrane helix</keyword>
<feature type="region of interest" description="Disordered" evidence="4">
    <location>
        <begin position="268"/>
        <end position="302"/>
    </location>
</feature>
<keyword evidence="2" id="KW-0507">mRNA processing</keyword>
<dbReference type="PANTHER" id="PTHR15245:SF20">
    <property type="entry name" value="SYMPLEKIN"/>
    <property type="match status" value="1"/>
</dbReference>
<dbReference type="Proteomes" id="UP000095283">
    <property type="component" value="Unplaced"/>
</dbReference>
<sequence length="825" mass="94630">MAKPEEFIEPLDNNDAVAEQVGEALRQAQNNTNVDVKLKSLLKVMIVCSNLYPIVLKWAVGRRSDLEAEKCWEAFCVLKGRIMHHIDSDNEGIRTMTLKFLESIVLAQSLKTEDSECGRGDIISLNDVPRDHRFISYRKMQAEANGNLQSLLDQTTLNHISAQNLLTVISVVCTISRQRPEYMMKVLDCLEVLHVNLPPTLLTSQVKSVRKELKMNLLRMLKHPSALPIHNRIITLLTDLGATQNEMNRAMPINILDLRRKKRPIEGEEPAAKKMKQDENLGSNHLEDDEYADESSPLDLPKDSARQSAIDITADFIFERLNPKVVANLVLISLMTQPDEMPAAFQSSYTPIAAAGTESQRRHLARMMATQATQQELGPGVEQMRKEKLEKFHERQTARREGAYIPPTPAIHASGHSNTSGTKKSPASGMPSPVGLLSQIIVIQSIFDCIRFLDPCSRAAQGGAGGIHHLILVRLASRFHSEAVSFEQIMIDFIVDEHKQRTDLALLWVAELYAQYQGFSFCYVQDRPDGRMSSADLLKRYDRVVCGLLRKLFEREQHKEAVLLNGMSLYSVMLYICFWLFYLLILLFSHHWQKRTLVESQNLKRKILSKFYHSLFLKRLIRSPFRLYSDDCLVGEVSSLVFTIKWNSFCSGLRLFFLDIETGEPTISAADLIYEYHKIEPSTSEERQLQIDNLSELVDSRALSKESVASAVERLMDLRPLPALFYYSLVVVYKKYPSLDGFLSNVIHKVINKELWMHDDITKNAFFRSLSHLKAVAYTVRDINVLIIKREERDRDREKERDREERRERERDRKERRDSRKSVGQ</sequence>
<evidence type="ECO:0000256" key="1">
    <source>
        <dbReference type="ARBA" id="ARBA00004123"/>
    </source>
</evidence>
<feature type="region of interest" description="Disordered" evidence="4">
    <location>
        <begin position="405"/>
        <end position="430"/>
    </location>
</feature>
<dbReference type="PANTHER" id="PTHR15245">
    <property type="entry name" value="SYMPLEKIN-RELATED"/>
    <property type="match status" value="1"/>
</dbReference>
<feature type="domain" description="Symplekin C-terminal" evidence="7">
    <location>
        <begin position="661"/>
        <end position="779"/>
    </location>
</feature>
<name>A0A1I7XLI2_HETBA</name>
<comment type="subcellular location">
    <subcellularLocation>
        <location evidence="1">Nucleus</location>
    </subcellularLocation>
</comment>
<accession>A0A1I7XLI2</accession>
<dbReference type="WBParaSite" id="Hba_18368">
    <property type="protein sequence ID" value="Hba_18368"/>
    <property type="gene ID" value="Hba_18368"/>
</dbReference>
<evidence type="ECO:0000259" key="7">
    <source>
        <dbReference type="Pfam" id="PF12295"/>
    </source>
</evidence>
<evidence type="ECO:0000256" key="4">
    <source>
        <dbReference type="SAM" id="MobiDB-lite"/>
    </source>
</evidence>
<evidence type="ECO:0000313" key="9">
    <source>
        <dbReference type="WBParaSite" id="Hba_18368"/>
    </source>
</evidence>
<dbReference type="Pfam" id="PF11935">
    <property type="entry name" value="SYMPK_PTA1_N"/>
    <property type="match status" value="1"/>
</dbReference>
<dbReference type="InterPro" id="IPR022075">
    <property type="entry name" value="Symplekin_C"/>
</dbReference>
<feature type="region of interest" description="Disordered" evidence="4">
    <location>
        <begin position="793"/>
        <end position="825"/>
    </location>
</feature>
<dbReference type="GO" id="GO:0006397">
    <property type="term" value="P:mRNA processing"/>
    <property type="evidence" value="ECO:0007669"/>
    <property type="project" value="UniProtKB-KW"/>
</dbReference>
<keyword evidence="8" id="KW-1185">Reference proteome</keyword>
<evidence type="ECO:0000256" key="2">
    <source>
        <dbReference type="ARBA" id="ARBA00022664"/>
    </source>
</evidence>
<feature type="domain" description="Symplekin/Pta1 N-terminal" evidence="6">
    <location>
        <begin position="44"/>
        <end position="251"/>
    </location>
</feature>
<keyword evidence="3" id="KW-0539">Nucleus</keyword>
<dbReference type="Gene3D" id="1.25.10.10">
    <property type="entry name" value="Leucine-rich Repeat Variant"/>
    <property type="match status" value="1"/>
</dbReference>